<keyword evidence="1" id="KW-0560">Oxidoreductase</keyword>
<evidence type="ECO:0000256" key="1">
    <source>
        <dbReference type="ARBA" id="ARBA00023002"/>
    </source>
</evidence>
<accession>A0A9Q0ALZ2</accession>
<dbReference type="Proteomes" id="UP000829685">
    <property type="component" value="Unassembled WGS sequence"/>
</dbReference>
<evidence type="ECO:0000313" key="3">
    <source>
        <dbReference type="EMBL" id="KAI1863677.1"/>
    </source>
</evidence>
<dbReference type="PANTHER" id="PTHR43157">
    <property type="entry name" value="PHOSPHATIDYLINOSITOL-GLYCAN BIOSYNTHESIS CLASS F PROTEIN-RELATED"/>
    <property type="match status" value="1"/>
</dbReference>
<comment type="caution">
    <text evidence="3">The sequence shown here is derived from an EMBL/GenBank/DDBJ whole genome shotgun (WGS) entry which is preliminary data.</text>
</comment>
<name>A0A9Q0ALZ2_9PEZI</name>
<keyword evidence="2" id="KW-0732">Signal</keyword>
<proteinExistence type="predicted"/>
<dbReference type="SUPFAM" id="SSF51735">
    <property type="entry name" value="NAD(P)-binding Rossmann-fold domains"/>
    <property type="match status" value="1"/>
</dbReference>
<evidence type="ECO:0000256" key="2">
    <source>
        <dbReference type="SAM" id="SignalP"/>
    </source>
</evidence>
<evidence type="ECO:0000313" key="4">
    <source>
        <dbReference type="Proteomes" id="UP000829685"/>
    </source>
</evidence>
<dbReference type="InterPro" id="IPR036291">
    <property type="entry name" value="NAD(P)-bd_dom_sf"/>
</dbReference>
<dbReference type="EMBL" id="JAFIMR010000025">
    <property type="protein sequence ID" value="KAI1863677.1"/>
    <property type="molecule type" value="Genomic_DNA"/>
</dbReference>
<organism evidence="3 4">
    <name type="scientific">Neoarthrinium moseri</name>
    <dbReference type="NCBI Taxonomy" id="1658444"/>
    <lineage>
        <taxon>Eukaryota</taxon>
        <taxon>Fungi</taxon>
        <taxon>Dikarya</taxon>
        <taxon>Ascomycota</taxon>
        <taxon>Pezizomycotina</taxon>
        <taxon>Sordariomycetes</taxon>
        <taxon>Xylariomycetidae</taxon>
        <taxon>Amphisphaeriales</taxon>
        <taxon>Apiosporaceae</taxon>
        <taxon>Neoarthrinium</taxon>
    </lineage>
</organism>
<dbReference type="InterPro" id="IPR002347">
    <property type="entry name" value="SDR_fam"/>
</dbReference>
<dbReference type="AlphaFoldDB" id="A0A9Q0ALZ2"/>
<dbReference type="PANTHER" id="PTHR43157:SF31">
    <property type="entry name" value="PHOSPHATIDYLINOSITOL-GLYCAN BIOSYNTHESIS CLASS F PROTEIN"/>
    <property type="match status" value="1"/>
</dbReference>
<protein>
    <submittedName>
        <fullName evidence="3">Uncharacterized protein</fullName>
    </submittedName>
</protein>
<dbReference type="Gene3D" id="3.40.50.720">
    <property type="entry name" value="NAD(P)-binding Rossmann-like Domain"/>
    <property type="match status" value="1"/>
</dbReference>
<feature type="signal peptide" evidence="2">
    <location>
        <begin position="1"/>
        <end position="19"/>
    </location>
</feature>
<keyword evidence="4" id="KW-1185">Reference proteome</keyword>
<gene>
    <name evidence="3" type="ORF">JX265_008894</name>
</gene>
<dbReference type="PRINTS" id="PR00081">
    <property type="entry name" value="GDHRDH"/>
</dbReference>
<reference evidence="3" key="1">
    <citation type="submission" date="2021-03" db="EMBL/GenBank/DDBJ databases">
        <title>Revisited historic fungal species revealed as producer of novel bioactive compounds through whole genome sequencing and comparative genomics.</title>
        <authorList>
            <person name="Vignolle G.A."/>
            <person name="Hochenegger N."/>
            <person name="Mach R.L."/>
            <person name="Mach-Aigner A.R."/>
            <person name="Javad Rahimi M."/>
            <person name="Salim K.A."/>
            <person name="Chan C.M."/>
            <person name="Lim L.B.L."/>
            <person name="Cai F."/>
            <person name="Druzhinina I.S."/>
            <person name="U'Ren J.M."/>
            <person name="Derntl C."/>
        </authorList>
    </citation>
    <scope>NUCLEOTIDE SEQUENCE</scope>
    <source>
        <strain evidence="3">TUCIM 5799</strain>
    </source>
</reference>
<dbReference type="GO" id="GO:0016491">
    <property type="term" value="F:oxidoreductase activity"/>
    <property type="evidence" value="ECO:0007669"/>
    <property type="project" value="UniProtKB-KW"/>
</dbReference>
<sequence>MMGIIHALLAFWRSHFFLSLPVPSKPFTGQTIIVTGSNTGLGLEAARHFVRLDAAKVVLAVRSQEKGNAAKESIEKSTGRTGVVEVWELDLSNYASVQAFAARACNELGRLDAVVENAGVLTQDFTMAEDNEISITVNVVSTFLLALLLVPKLRETSARLGRATVLTFTGSFVHWITMFPERKAASILEETARKERARMMDRYNVSKLMELLAFREFSAKLSQSSNPGKIITSILNPGVVVTDLNRDVQKGIFGIPRRIFMSCVGRTPEEGSRTLVHAAEGAPETQGQYLDDCKVGVVSTFVQSKDGQETQRRLWGELTEKLERIQPGITDIL</sequence>
<dbReference type="Pfam" id="PF00106">
    <property type="entry name" value="adh_short"/>
    <property type="match status" value="1"/>
</dbReference>
<feature type="chain" id="PRO_5040481033" evidence="2">
    <location>
        <begin position="20"/>
        <end position="333"/>
    </location>
</feature>